<name>A0A291DY82_9ENTR</name>
<evidence type="ECO:0000313" key="1">
    <source>
        <dbReference type="EMBL" id="ATF92770.1"/>
    </source>
</evidence>
<dbReference type="InterPro" id="IPR031830">
    <property type="entry name" value="YdiH"/>
</dbReference>
<reference evidence="1 3" key="1">
    <citation type="submission" date="2017-09" db="EMBL/GenBank/DDBJ databases">
        <title>FDA dAtabase for Regulatory Grade micrObial Sequences (FDA-ARGOS): Supporting development and validation of Infectious Disease Dx tests.</title>
        <authorList>
            <person name="Minogue T."/>
            <person name="Wolcott M."/>
            <person name="Wasieloski L."/>
            <person name="Aguilar W."/>
            <person name="Moore D."/>
            <person name="Tallon L."/>
            <person name="Sadzewicz L."/>
            <person name="Ott S."/>
            <person name="Zhao X."/>
            <person name="Nagaraj S."/>
            <person name="Vavikolanu K."/>
            <person name="Aluvathingal J."/>
            <person name="Nadendla S."/>
            <person name="Sichtig H."/>
        </authorList>
    </citation>
    <scope>NUCLEOTIDE SEQUENCE [LARGE SCALE GENOMIC DNA]</scope>
    <source>
        <strain evidence="1 3">FDAARGOS_392</strain>
    </source>
</reference>
<dbReference type="Proteomes" id="UP000217979">
    <property type="component" value="Chromosome"/>
</dbReference>
<dbReference type="RefSeq" id="WP_061276468.1">
    <property type="nucleotide sequence ID" value="NZ_CP023525.1"/>
</dbReference>
<proteinExistence type="predicted"/>
<dbReference type="EMBL" id="UAVU01000010">
    <property type="protein sequence ID" value="SQC93511.1"/>
    <property type="molecule type" value="Genomic_DNA"/>
</dbReference>
<organism evidence="1 3">
    <name type="scientific">Cedecea neteri</name>
    <dbReference type="NCBI Taxonomy" id="158822"/>
    <lineage>
        <taxon>Bacteria</taxon>
        <taxon>Pseudomonadati</taxon>
        <taxon>Pseudomonadota</taxon>
        <taxon>Gammaproteobacteria</taxon>
        <taxon>Enterobacterales</taxon>
        <taxon>Enterobacteriaceae</taxon>
        <taxon>Cedecea</taxon>
    </lineage>
</organism>
<evidence type="ECO:0000313" key="4">
    <source>
        <dbReference type="Proteomes" id="UP000251197"/>
    </source>
</evidence>
<dbReference type="EMBL" id="CP023525">
    <property type="protein sequence ID" value="ATF92770.1"/>
    <property type="molecule type" value="Genomic_DNA"/>
</dbReference>
<evidence type="ECO:0008006" key="5">
    <source>
        <dbReference type="Google" id="ProtNLM"/>
    </source>
</evidence>
<dbReference type="Proteomes" id="UP000251197">
    <property type="component" value="Unassembled WGS sequence"/>
</dbReference>
<protein>
    <recommendedName>
        <fullName evidence="5">YdiH family protein</fullName>
    </recommendedName>
</protein>
<gene>
    <name evidence="1" type="ORF">CO704_12015</name>
    <name evidence="2" type="ORF">NCTC12120_06625</name>
</gene>
<reference evidence="2 4" key="2">
    <citation type="submission" date="2018-06" db="EMBL/GenBank/DDBJ databases">
        <authorList>
            <consortium name="Pathogen Informatics"/>
            <person name="Doyle S."/>
        </authorList>
    </citation>
    <scope>NUCLEOTIDE SEQUENCE [LARGE SCALE GENOMIC DNA]</scope>
    <source>
        <strain evidence="2 4">NCTC12120</strain>
    </source>
</reference>
<dbReference type="Pfam" id="PF15930">
    <property type="entry name" value="YdiH"/>
    <property type="match status" value="1"/>
</dbReference>
<evidence type="ECO:0000313" key="3">
    <source>
        <dbReference type="Proteomes" id="UP000217979"/>
    </source>
</evidence>
<sequence>MDTEITPTTLAFEFLRREQEQLTPAQFLIRLQQLKLEFADLLGLTHLELREEIFHAYRLGIH</sequence>
<dbReference type="AlphaFoldDB" id="A0A291DY82"/>
<accession>A0A291DY82</accession>
<evidence type="ECO:0000313" key="2">
    <source>
        <dbReference type="EMBL" id="SQC93511.1"/>
    </source>
</evidence>